<accession>A0A2S6IUV1</accession>
<protein>
    <submittedName>
        <fullName evidence="4">Uncharacterized protein DUF4129</fullName>
    </submittedName>
</protein>
<evidence type="ECO:0000313" key="5">
    <source>
        <dbReference type="Proteomes" id="UP000239485"/>
    </source>
</evidence>
<dbReference type="EMBL" id="PTJD01000003">
    <property type="protein sequence ID" value="PPK97816.1"/>
    <property type="molecule type" value="Genomic_DNA"/>
</dbReference>
<name>A0A2S6IUV1_9ACTN</name>
<evidence type="ECO:0000259" key="3">
    <source>
        <dbReference type="Pfam" id="PF13559"/>
    </source>
</evidence>
<dbReference type="Pfam" id="PF13559">
    <property type="entry name" value="DUF4129"/>
    <property type="match status" value="1"/>
</dbReference>
<reference evidence="4 5" key="1">
    <citation type="submission" date="2018-02" db="EMBL/GenBank/DDBJ databases">
        <title>Genomic Encyclopedia of Archaeal and Bacterial Type Strains, Phase II (KMG-II): from individual species to whole genera.</title>
        <authorList>
            <person name="Goeker M."/>
        </authorList>
    </citation>
    <scope>NUCLEOTIDE SEQUENCE [LARGE SCALE GENOMIC DNA]</scope>
    <source>
        <strain evidence="4 5">DSM 22857</strain>
    </source>
</reference>
<dbReference type="RefSeq" id="WP_158257151.1">
    <property type="nucleotide sequence ID" value="NZ_PTJD01000003.1"/>
</dbReference>
<evidence type="ECO:0000256" key="2">
    <source>
        <dbReference type="SAM" id="Phobius"/>
    </source>
</evidence>
<dbReference type="InterPro" id="IPR025403">
    <property type="entry name" value="TgpA-like_C"/>
</dbReference>
<dbReference type="OrthoDB" id="3389322at2"/>
<organism evidence="4 5">
    <name type="scientific">Kineococcus xinjiangensis</name>
    <dbReference type="NCBI Taxonomy" id="512762"/>
    <lineage>
        <taxon>Bacteria</taxon>
        <taxon>Bacillati</taxon>
        <taxon>Actinomycetota</taxon>
        <taxon>Actinomycetes</taxon>
        <taxon>Kineosporiales</taxon>
        <taxon>Kineosporiaceae</taxon>
        <taxon>Kineococcus</taxon>
    </lineage>
</organism>
<keyword evidence="2" id="KW-0812">Transmembrane</keyword>
<feature type="region of interest" description="Disordered" evidence="1">
    <location>
        <begin position="198"/>
        <end position="217"/>
    </location>
</feature>
<gene>
    <name evidence="4" type="ORF">CLV92_103351</name>
</gene>
<keyword evidence="2" id="KW-1133">Transmembrane helix</keyword>
<keyword evidence="2" id="KW-0472">Membrane</keyword>
<evidence type="ECO:0000313" key="4">
    <source>
        <dbReference type="EMBL" id="PPK97816.1"/>
    </source>
</evidence>
<feature type="transmembrane region" description="Helical" evidence="2">
    <location>
        <begin position="60"/>
        <end position="80"/>
    </location>
</feature>
<dbReference type="AlphaFoldDB" id="A0A2S6IUV1"/>
<keyword evidence="5" id="KW-1185">Reference proteome</keyword>
<evidence type="ECO:0000256" key="1">
    <source>
        <dbReference type="SAM" id="MobiDB-lite"/>
    </source>
</evidence>
<feature type="domain" description="Protein-glutamine gamma-glutamyltransferase-like C-terminal" evidence="3">
    <location>
        <begin position="127"/>
        <end position="197"/>
    </location>
</feature>
<dbReference type="Proteomes" id="UP000239485">
    <property type="component" value="Unassembled WGS sequence"/>
</dbReference>
<comment type="caution">
    <text evidence="4">The sequence shown here is derived from an EMBL/GenBank/DDBJ whole genome shotgun (WGS) entry which is preliminary data.</text>
</comment>
<sequence>MTSTAAATGLAPGREEARRWATGELAGREYREQRNWLLDAWAWLNEKLSDLDVPALGTSWSGPVLIAAVLLVLTAVVLLVTGPVRRTAARAEEDAVFADTTLTAQEHRRRAEEAAAAGSFEVAVHERFRALVREAEERTLLTRRPGRTASEASAEIGSWLPALLPGLRAAARTFDDVRYGGRRADAGTYAALAALDEEARTTRPVEPAGTSAAGSAS</sequence>
<proteinExistence type="predicted"/>